<evidence type="ECO:0000313" key="2">
    <source>
        <dbReference type="EMBL" id="MCU4753876.1"/>
    </source>
</evidence>
<feature type="transmembrane region" description="Helical" evidence="1">
    <location>
        <begin position="36"/>
        <end position="53"/>
    </location>
</feature>
<dbReference type="RefSeq" id="WP_342810184.1">
    <property type="nucleotide sequence ID" value="NZ_JAOPJZ010000024.1"/>
</dbReference>
<accession>A0AAP2ZB34</accession>
<comment type="caution">
    <text evidence="2">The sequence shown here is derived from an EMBL/GenBank/DDBJ whole genome shotgun (WGS) entry which is preliminary data.</text>
</comment>
<organism evidence="2 3">
    <name type="scientific">Natronosalvus hydrolyticus</name>
    <dbReference type="NCBI Taxonomy" id="2979988"/>
    <lineage>
        <taxon>Archaea</taxon>
        <taxon>Methanobacteriati</taxon>
        <taxon>Methanobacteriota</taxon>
        <taxon>Stenosarchaea group</taxon>
        <taxon>Halobacteria</taxon>
        <taxon>Halobacteriales</taxon>
        <taxon>Natrialbaceae</taxon>
        <taxon>Natronosalvus</taxon>
    </lineage>
</organism>
<dbReference type="Proteomes" id="UP001321047">
    <property type="component" value="Unassembled WGS sequence"/>
</dbReference>
<proteinExistence type="predicted"/>
<reference evidence="2 3" key="1">
    <citation type="submission" date="2022-09" db="EMBL/GenBank/DDBJ databases">
        <title>Enrichment on poylsaccharides allowed isolation of novel metabolic and taxonomic groups of Haloarchaea.</title>
        <authorList>
            <person name="Sorokin D.Y."/>
            <person name="Elcheninov A.G."/>
            <person name="Khizhniak T.V."/>
            <person name="Kolganova T.V."/>
            <person name="Kublanov I.V."/>
        </authorList>
    </citation>
    <scope>NUCLEOTIDE SEQUENCE [LARGE SCALE GENOMIC DNA]</scope>
    <source>
        <strain evidence="2 3">AArc-curdl1</strain>
    </source>
</reference>
<evidence type="ECO:0000313" key="3">
    <source>
        <dbReference type="Proteomes" id="UP001321047"/>
    </source>
</evidence>
<evidence type="ECO:0000256" key="1">
    <source>
        <dbReference type="SAM" id="Phobius"/>
    </source>
</evidence>
<protein>
    <submittedName>
        <fullName evidence="2">Uncharacterized protein</fullName>
    </submittedName>
</protein>
<keyword evidence="1" id="KW-0812">Transmembrane</keyword>
<sequence>MDSRQRTVLTLLWLAVAIVMATTLEPAIPTTLGDGARVAVVVLALFLAGLYGLGPGNVITRTHGFEGIEDERE</sequence>
<dbReference type="EMBL" id="JAOPJZ010000024">
    <property type="protein sequence ID" value="MCU4753876.1"/>
    <property type="molecule type" value="Genomic_DNA"/>
</dbReference>
<dbReference type="AlphaFoldDB" id="A0AAP2ZB34"/>
<keyword evidence="1" id="KW-0472">Membrane</keyword>
<name>A0AAP2ZB34_9EURY</name>
<keyword evidence="3" id="KW-1185">Reference proteome</keyword>
<gene>
    <name evidence="2" type="ORF">OB919_18135</name>
</gene>
<keyword evidence="1" id="KW-1133">Transmembrane helix</keyword>